<comment type="caution">
    <text evidence="1">The sequence shown here is derived from an EMBL/GenBank/DDBJ whole genome shotgun (WGS) entry which is preliminary data.</text>
</comment>
<accession>A0A5C6MGH0</accession>
<evidence type="ECO:0000313" key="1">
    <source>
        <dbReference type="EMBL" id="TWW53711.1"/>
    </source>
</evidence>
<reference evidence="1 2" key="1">
    <citation type="submission" date="2019-04" db="EMBL/GenBank/DDBJ databases">
        <title>Chromosome genome assembly for Takifugu flavidus.</title>
        <authorList>
            <person name="Xiao S."/>
        </authorList>
    </citation>
    <scope>NUCLEOTIDE SEQUENCE [LARGE SCALE GENOMIC DNA]</scope>
    <source>
        <strain evidence="1">HTHZ2018</strain>
        <tissue evidence="1">Muscle</tissue>
    </source>
</reference>
<dbReference type="Proteomes" id="UP000324091">
    <property type="component" value="Unassembled WGS sequence"/>
</dbReference>
<dbReference type="AlphaFoldDB" id="A0A5C6MGH0"/>
<proteinExistence type="predicted"/>
<name>A0A5C6MGH0_9TELE</name>
<dbReference type="EMBL" id="RHFK02000573">
    <property type="protein sequence ID" value="TWW53711.1"/>
    <property type="molecule type" value="Genomic_DNA"/>
</dbReference>
<evidence type="ECO:0008006" key="3">
    <source>
        <dbReference type="Google" id="ProtNLM"/>
    </source>
</evidence>
<keyword evidence="2" id="KW-1185">Reference proteome</keyword>
<evidence type="ECO:0000313" key="2">
    <source>
        <dbReference type="Proteomes" id="UP000324091"/>
    </source>
</evidence>
<sequence>MESQAEEKQSECVCETEVSGESENVEMVVEVTGESGEAGKVMDLTGVAIEALCGLGELGKTGELMGEISKLGEVGETGDMGQTGELGAAVGEVSQATGELGVPGIVTGELRVGTLNMKRARDVRKRALVFDTAWRKRVDVMFLQEIHSDGGTEADWEKEWEGQASLSHNTILSGEVGLLFSRGFTPSWSWSMW</sequence>
<gene>
    <name evidence="1" type="ORF">D4764_0268570</name>
</gene>
<organism evidence="1 2">
    <name type="scientific">Takifugu flavidus</name>
    <name type="common">sansaifugu</name>
    <dbReference type="NCBI Taxonomy" id="433684"/>
    <lineage>
        <taxon>Eukaryota</taxon>
        <taxon>Metazoa</taxon>
        <taxon>Chordata</taxon>
        <taxon>Craniata</taxon>
        <taxon>Vertebrata</taxon>
        <taxon>Euteleostomi</taxon>
        <taxon>Actinopterygii</taxon>
        <taxon>Neopterygii</taxon>
        <taxon>Teleostei</taxon>
        <taxon>Neoteleostei</taxon>
        <taxon>Acanthomorphata</taxon>
        <taxon>Eupercaria</taxon>
        <taxon>Tetraodontiformes</taxon>
        <taxon>Tetradontoidea</taxon>
        <taxon>Tetraodontidae</taxon>
        <taxon>Takifugu</taxon>
    </lineage>
</organism>
<protein>
    <recommendedName>
        <fullName evidence="3">Endonuclease/exonuclease/phosphatase domain-containing protein</fullName>
    </recommendedName>
</protein>